<dbReference type="EMBL" id="AMZN01000021">
    <property type="protein sequence ID" value="ELR72483.1"/>
    <property type="molecule type" value="Genomic_DNA"/>
</dbReference>
<reference evidence="3 4" key="1">
    <citation type="submission" date="2012-12" db="EMBL/GenBank/DDBJ databases">
        <title>Genome assembly of Fulvivirga imtechensis AK7.</title>
        <authorList>
            <person name="Nupur N."/>
            <person name="Khatri I."/>
            <person name="Kumar R."/>
            <person name="Subramanian S."/>
            <person name="Pinnaka A."/>
        </authorList>
    </citation>
    <scope>NUCLEOTIDE SEQUENCE [LARGE SCALE GENOMIC DNA]</scope>
    <source>
        <strain evidence="3 4">AK7</strain>
    </source>
</reference>
<accession>L8JWA3</accession>
<dbReference type="InterPro" id="IPR023888">
    <property type="entry name" value="SdpC-like"/>
</dbReference>
<keyword evidence="2" id="KW-0732">Signal</keyword>
<dbReference type="AlphaFoldDB" id="L8JWA3"/>
<dbReference type="RefSeq" id="WP_009578921.1">
    <property type="nucleotide sequence ID" value="NZ_AMZN01000021.1"/>
</dbReference>
<feature type="transmembrane region" description="Helical" evidence="1">
    <location>
        <begin position="196"/>
        <end position="218"/>
    </location>
</feature>
<evidence type="ECO:0000313" key="4">
    <source>
        <dbReference type="Proteomes" id="UP000011135"/>
    </source>
</evidence>
<protein>
    <recommendedName>
        <fullName evidence="5">Lipoprotein</fullName>
    </recommendedName>
</protein>
<evidence type="ECO:0008006" key="5">
    <source>
        <dbReference type="Google" id="ProtNLM"/>
    </source>
</evidence>
<dbReference type="STRING" id="1237149.C900_01478"/>
<keyword evidence="1" id="KW-0472">Membrane</keyword>
<comment type="caution">
    <text evidence="3">The sequence shown here is derived from an EMBL/GenBank/DDBJ whole genome shotgun (WGS) entry which is preliminary data.</text>
</comment>
<proteinExistence type="predicted"/>
<dbReference type="eggNOG" id="ENOG5033FFA">
    <property type="taxonomic scope" value="Bacteria"/>
</dbReference>
<feature type="signal peptide" evidence="2">
    <location>
        <begin position="1"/>
        <end position="29"/>
    </location>
</feature>
<keyword evidence="1" id="KW-1133">Transmembrane helix</keyword>
<name>L8JWA3_9BACT</name>
<sequence length="256" mass="28507">MTKLFHNKPTTWFCIVLFSALIVASSCSTEEEVSPEPEYSGEEIFRGLFFWQGPLAGKMEVLKPGAEQLATNMTKDQWAEYAQFSDEIVRQVNVIDPGYLAEFKRSMQSENLYEIELALQNAQSMFEAAGKRSSYAEHFELLTEIKDKNVDVNSEKFRNLDLTNAKDAEAFAKIFKEDYGIELPGTNTVSGRGHCLAVFVVAVVAGNVVYVVNVAAAWNVAMAANFTKVQNYQIPRFESNDATAKSLISELAAVIN</sequence>
<dbReference type="Pfam" id="PF26137">
    <property type="entry name" value="Toxin_SdpC"/>
    <property type="match status" value="1"/>
</dbReference>
<dbReference type="Proteomes" id="UP000011135">
    <property type="component" value="Unassembled WGS sequence"/>
</dbReference>
<keyword evidence="1" id="KW-0812">Transmembrane</keyword>
<evidence type="ECO:0000256" key="1">
    <source>
        <dbReference type="SAM" id="Phobius"/>
    </source>
</evidence>
<dbReference type="PROSITE" id="PS51257">
    <property type="entry name" value="PROKAR_LIPOPROTEIN"/>
    <property type="match status" value="1"/>
</dbReference>
<evidence type="ECO:0000256" key="2">
    <source>
        <dbReference type="SAM" id="SignalP"/>
    </source>
</evidence>
<dbReference type="OrthoDB" id="1453505at2"/>
<feature type="chain" id="PRO_5003994266" description="Lipoprotein" evidence="2">
    <location>
        <begin position="30"/>
        <end position="256"/>
    </location>
</feature>
<evidence type="ECO:0000313" key="3">
    <source>
        <dbReference type="EMBL" id="ELR72483.1"/>
    </source>
</evidence>
<gene>
    <name evidence="3" type="ORF">C900_01478</name>
</gene>
<keyword evidence="4" id="KW-1185">Reference proteome</keyword>
<organism evidence="3 4">
    <name type="scientific">Fulvivirga imtechensis AK7</name>
    <dbReference type="NCBI Taxonomy" id="1237149"/>
    <lineage>
        <taxon>Bacteria</taxon>
        <taxon>Pseudomonadati</taxon>
        <taxon>Bacteroidota</taxon>
        <taxon>Cytophagia</taxon>
        <taxon>Cytophagales</taxon>
        <taxon>Fulvivirgaceae</taxon>
        <taxon>Fulvivirga</taxon>
    </lineage>
</organism>